<dbReference type="AlphaFoldDB" id="A0A498J229"/>
<name>A0A498J229_MALDO</name>
<dbReference type="Proteomes" id="UP000290289">
    <property type="component" value="Chromosome 10"/>
</dbReference>
<comment type="caution">
    <text evidence="1">The sequence shown here is derived from an EMBL/GenBank/DDBJ whole genome shotgun (WGS) entry which is preliminary data.</text>
</comment>
<gene>
    <name evidence="1" type="ORF">DVH24_034783</name>
</gene>
<organism evidence="1 2">
    <name type="scientific">Malus domestica</name>
    <name type="common">Apple</name>
    <name type="synonym">Pyrus malus</name>
    <dbReference type="NCBI Taxonomy" id="3750"/>
    <lineage>
        <taxon>Eukaryota</taxon>
        <taxon>Viridiplantae</taxon>
        <taxon>Streptophyta</taxon>
        <taxon>Embryophyta</taxon>
        <taxon>Tracheophyta</taxon>
        <taxon>Spermatophyta</taxon>
        <taxon>Magnoliopsida</taxon>
        <taxon>eudicotyledons</taxon>
        <taxon>Gunneridae</taxon>
        <taxon>Pentapetalae</taxon>
        <taxon>rosids</taxon>
        <taxon>fabids</taxon>
        <taxon>Rosales</taxon>
        <taxon>Rosaceae</taxon>
        <taxon>Amygdaloideae</taxon>
        <taxon>Maleae</taxon>
        <taxon>Malus</taxon>
    </lineage>
</organism>
<evidence type="ECO:0000313" key="1">
    <source>
        <dbReference type="EMBL" id="RXH87883.1"/>
    </source>
</evidence>
<dbReference type="EMBL" id="RDQH01000336">
    <property type="protein sequence ID" value="RXH87883.1"/>
    <property type="molecule type" value="Genomic_DNA"/>
</dbReference>
<proteinExistence type="predicted"/>
<sequence>MDLFRGRQTAKPSLSLTFKSKKPHLNPKLRVAEIDSLSSKTSEKPGQFRHKFLWEYTQKQQAAHIQSARRMIDSWSKENPTETYVGTSEKLPEKYAILSEFFDCLDALI</sequence>
<reference evidence="1 2" key="1">
    <citation type="submission" date="2018-10" db="EMBL/GenBank/DDBJ databases">
        <title>A high-quality apple genome assembly.</title>
        <authorList>
            <person name="Hu J."/>
        </authorList>
    </citation>
    <scope>NUCLEOTIDE SEQUENCE [LARGE SCALE GENOMIC DNA]</scope>
    <source>
        <strain evidence="2">cv. HFTH1</strain>
        <tissue evidence="1">Young leaf</tissue>
    </source>
</reference>
<keyword evidence="2" id="KW-1185">Reference proteome</keyword>
<protein>
    <submittedName>
        <fullName evidence="1">Uncharacterized protein</fullName>
    </submittedName>
</protein>
<evidence type="ECO:0000313" key="2">
    <source>
        <dbReference type="Proteomes" id="UP000290289"/>
    </source>
</evidence>
<accession>A0A498J229</accession>